<dbReference type="InterPro" id="IPR046909">
    <property type="entry name" value="cREC_REC"/>
</dbReference>
<dbReference type="AlphaFoldDB" id="F0S2S0"/>
<evidence type="ECO:0000259" key="1">
    <source>
        <dbReference type="Pfam" id="PF20274"/>
    </source>
</evidence>
<proteinExistence type="predicted"/>
<dbReference type="Proteomes" id="UP000007102">
    <property type="component" value="Chromosome"/>
</dbReference>
<dbReference type="OrthoDB" id="2614698at2"/>
<evidence type="ECO:0000313" key="2">
    <source>
        <dbReference type="EMBL" id="ADY73142.1"/>
    </source>
</evidence>
<keyword evidence="3" id="KW-1185">Reference proteome</keyword>
<reference evidence="2 3" key="1">
    <citation type="journal article" date="2011" name="Stand. Genomic Sci.">
        <title>Complete genome sequence of the thermophilic sulfur-reducer Desulfurobacterium thermolithotrophum type strain (BSA(T)) from a deep-sea hydrothermal vent.</title>
        <authorList>
            <person name="Goker M."/>
            <person name="Daligault H."/>
            <person name="Mwirichia R."/>
            <person name="Lapidus A."/>
            <person name="Lucas S."/>
            <person name="Deshpande S."/>
            <person name="Pagani I."/>
            <person name="Tapia R."/>
            <person name="Cheng J.F."/>
            <person name="Goodwin L."/>
            <person name="Pitluck S."/>
            <person name="Liolios K."/>
            <person name="Ivanova N."/>
            <person name="Mavromatis K."/>
            <person name="Mikhailova N."/>
            <person name="Pati A."/>
            <person name="Chen A."/>
            <person name="Palaniappan K."/>
            <person name="Han C."/>
            <person name="Land M."/>
            <person name="Hauser L."/>
            <person name="Pan C."/>
            <person name="Brambilla E.M."/>
            <person name="Rohde M."/>
            <person name="Spring S."/>
            <person name="Sikorski J."/>
            <person name="Wirth R."/>
            <person name="Detter J.C."/>
            <person name="Woyke T."/>
            <person name="Bristow J."/>
            <person name="Eisen J.A."/>
            <person name="Markowitz V."/>
            <person name="Hugenholtz P."/>
            <person name="Kyrpides N.C."/>
            <person name="Klenk H.P."/>
        </authorList>
    </citation>
    <scope>NUCLEOTIDE SEQUENCE [LARGE SCALE GENOMIC DNA]</scope>
    <source>
        <strain evidence="3">DSM 11699 / BSA</strain>
    </source>
</reference>
<dbReference type="HOGENOM" id="CLU_2218877_0_0_0"/>
<evidence type="ECO:0000313" key="3">
    <source>
        <dbReference type="Proteomes" id="UP000007102"/>
    </source>
</evidence>
<dbReference type="KEGG" id="dte:Dester_0489"/>
<dbReference type="Pfam" id="PF20274">
    <property type="entry name" value="cREC_REC"/>
    <property type="match status" value="1"/>
</dbReference>
<reference evidence="3" key="2">
    <citation type="submission" date="2011-02" db="EMBL/GenBank/DDBJ databases">
        <title>The complete genome of Desulfurobacterium thermolithotrophum DSM 11699.</title>
        <authorList>
            <consortium name="US DOE Joint Genome Institute (JGI-PGF)"/>
            <person name="Lucas S."/>
            <person name="Copeland A."/>
            <person name="Lapidus A."/>
            <person name="Bruce D."/>
            <person name="Goodwin L."/>
            <person name="Pitluck S."/>
            <person name="Kyrpides N."/>
            <person name="Mavromatis K."/>
            <person name="Pagani I."/>
            <person name="Ivanova N."/>
            <person name="Mikhailova N."/>
            <person name="Daligault H."/>
            <person name="Detter J.C."/>
            <person name="Tapia R."/>
            <person name="Han C."/>
            <person name="Land M."/>
            <person name="Hauser L."/>
            <person name="Markowitz V."/>
            <person name="Cheng J.-F."/>
            <person name="Hugenholtz P."/>
            <person name="Woyke T."/>
            <person name="Wu D."/>
            <person name="Spring S."/>
            <person name="Brambilla E."/>
            <person name="Klenk H.-P."/>
            <person name="Eisen J.A."/>
        </authorList>
    </citation>
    <scope>NUCLEOTIDE SEQUENCE [LARGE SCALE GENOMIC DNA]</scope>
    <source>
        <strain evidence="3">DSM 11699 / BSA</strain>
    </source>
</reference>
<name>F0S2S0_DESTD</name>
<dbReference type="RefSeq" id="WP_013638100.1">
    <property type="nucleotide sequence ID" value="NC_015185.1"/>
</dbReference>
<accession>F0S2S0</accession>
<dbReference type="EMBL" id="CP002543">
    <property type="protein sequence ID" value="ADY73142.1"/>
    <property type="molecule type" value="Genomic_DNA"/>
</dbReference>
<dbReference type="STRING" id="868864.Dester_0489"/>
<dbReference type="eggNOG" id="ENOG50336H7">
    <property type="taxonomic scope" value="Bacteria"/>
</dbReference>
<sequence>MKIYLDDWRNAPPGYILVRTVNDLKEIVKKHGKEIEILDLDNYMEDYYPFGGNGIDFIKWLEEAVYIGEVELNPNVKIVSHSSDPLAARKIEEIGESIKAYLRSRR</sequence>
<organism evidence="2 3">
    <name type="scientific">Desulfurobacterium thermolithotrophum (strain DSM 11699 / BSA)</name>
    <dbReference type="NCBI Taxonomy" id="868864"/>
    <lineage>
        <taxon>Bacteria</taxon>
        <taxon>Pseudomonadati</taxon>
        <taxon>Aquificota</taxon>
        <taxon>Aquificia</taxon>
        <taxon>Desulfurobacteriales</taxon>
        <taxon>Desulfurobacteriaceae</taxon>
        <taxon>Desulfurobacterium</taxon>
    </lineage>
</organism>
<protein>
    <recommendedName>
        <fullName evidence="1">Cyclic-phosphate processing Receiver domain-containing protein</fullName>
    </recommendedName>
</protein>
<feature type="domain" description="Cyclic-phosphate processing Receiver" evidence="1">
    <location>
        <begin position="1"/>
        <end position="94"/>
    </location>
</feature>
<gene>
    <name evidence="2" type="ordered locus">Dester_0489</name>
</gene>
<dbReference type="InParanoid" id="F0S2S0"/>